<name>A0A644ZVS7_9ZZZZ</name>
<gene>
    <name evidence="1" type="ORF">SDC9_91488</name>
</gene>
<reference evidence="1" key="1">
    <citation type="submission" date="2019-08" db="EMBL/GenBank/DDBJ databases">
        <authorList>
            <person name="Kucharzyk K."/>
            <person name="Murdoch R.W."/>
            <person name="Higgins S."/>
            <person name="Loffler F."/>
        </authorList>
    </citation>
    <scope>NUCLEOTIDE SEQUENCE</scope>
</reference>
<organism evidence="1">
    <name type="scientific">bioreactor metagenome</name>
    <dbReference type="NCBI Taxonomy" id="1076179"/>
    <lineage>
        <taxon>unclassified sequences</taxon>
        <taxon>metagenomes</taxon>
        <taxon>ecological metagenomes</taxon>
    </lineage>
</organism>
<dbReference type="AlphaFoldDB" id="A0A644ZVS7"/>
<sequence length="219" mass="23988">MKLLFRFAGKADHERRTQHELRRVFGNVVQHAEDMLLISAPVHSPEHLVLGVLQRHIEVGNDLFASAEAVDELGSYGIGIGIEHAEPVQAVDCFELIQQFRQHGLAVSVDAVAGGILRNQRQFAYSAANQPLCFVHERFQWFADESAANQWNRAVGAAVVAAVRNAEVSAVAGGRQHPRGLRPADGRVGSRAEKAGELLVLTNTEQDVDFRHASLSSSR</sequence>
<dbReference type="EMBL" id="VSSQ01010626">
    <property type="protein sequence ID" value="MPM44806.1"/>
    <property type="molecule type" value="Genomic_DNA"/>
</dbReference>
<protein>
    <submittedName>
        <fullName evidence="1">Uncharacterized protein</fullName>
    </submittedName>
</protein>
<comment type="caution">
    <text evidence="1">The sequence shown here is derived from an EMBL/GenBank/DDBJ whole genome shotgun (WGS) entry which is preliminary data.</text>
</comment>
<accession>A0A644ZVS7</accession>
<evidence type="ECO:0000313" key="1">
    <source>
        <dbReference type="EMBL" id="MPM44806.1"/>
    </source>
</evidence>
<proteinExistence type="predicted"/>